<protein>
    <submittedName>
        <fullName evidence="1">Uncharacterized protein</fullName>
    </submittedName>
</protein>
<dbReference type="Pfam" id="PF07722">
    <property type="entry name" value="Peptidase_C26"/>
    <property type="match status" value="1"/>
</dbReference>
<keyword evidence="2" id="KW-1185">Reference proteome</keyword>
<gene>
    <name evidence="1" type="ORF">Y981_11455</name>
</gene>
<dbReference type="GO" id="GO:0033969">
    <property type="term" value="F:gamma-glutamyl-gamma-aminobutyrate hydrolase activity"/>
    <property type="evidence" value="ECO:0007669"/>
    <property type="project" value="TreeGrafter"/>
</dbReference>
<dbReference type="AlphaFoldDB" id="A0A059Y378"/>
<organism evidence="1 2">
    <name type="scientific">Leptospirillum ferriphilum YSK</name>
    <dbReference type="NCBI Taxonomy" id="1441628"/>
    <lineage>
        <taxon>Bacteria</taxon>
        <taxon>Pseudomonadati</taxon>
        <taxon>Nitrospirota</taxon>
        <taxon>Nitrospiria</taxon>
        <taxon>Nitrospirales</taxon>
        <taxon>Nitrospiraceae</taxon>
        <taxon>Leptospirillum</taxon>
    </lineage>
</organism>
<dbReference type="InterPro" id="IPR029062">
    <property type="entry name" value="Class_I_gatase-like"/>
</dbReference>
<evidence type="ECO:0000313" key="2">
    <source>
        <dbReference type="Proteomes" id="UP000027059"/>
    </source>
</evidence>
<dbReference type="Gene3D" id="3.40.50.880">
    <property type="match status" value="1"/>
</dbReference>
<dbReference type="OrthoDB" id="9804920at2"/>
<proteinExistence type="predicted"/>
<sequence length="239" mass="26985">MKKGNKPLLIGITSDYEQEKTGYHARFFLKEAYARYISDAGAVPIILPSTLDLPINVWSILDGLVLSGSGLDISPDYYGQKRTFWKNTLMSDRRVKTEMDLLKYFEDQQKPVLGICGGFQMMNVYRKGTLLEDLPSSGRSVIEHQESSHALEFDKGPVWLPRDVPPVNSFHHQGIDRLGEGLEIFARSPDGVAEGIIDPRLPFFLGVQWHPERQTDHPLSQKIREKFLETASEKAGPAE</sequence>
<dbReference type="SUPFAM" id="SSF52317">
    <property type="entry name" value="Class I glutamine amidotransferase-like"/>
    <property type="match status" value="1"/>
</dbReference>
<dbReference type="GO" id="GO:0006598">
    <property type="term" value="P:polyamine catabolic process"/>
    <property type="evidence" value="ECO:0007669"/>
    <property type="project" value="TreeGrafter"/>
</dbReference>
<reference evidence="2" key="1">
    <citation type="submission" date="2014-02" db="EMBL/GenBank/DDBJ databases">
        <title>Complete genome sequence and comparative genomic analysis of the nitrogen-fixing bacterium Leptospirillum ferriphilum YSK.</title>
        <authorList>
            <person name="Guo X."/>
            <person name="Yin H."/>
            <person name="Liang Y."/>
            <person name="Hu Q."/>
            <person name="Ma L."/>
            <person name="Xiao Y."/>
            <person name="Zhang X."/>
            <person name="Qiu G."/>
            <person name="Liu X."/>
        </authorList>
    </citation>
    <scope>NUCLEOTIDE SEQUENCE [LARGE SCALE GENOMIC DNA]</scope>
    <source>
        <strain evidence="2">YSK</strain>
    </source>
</reference>
<dbReference type="PANTHER" id="PTHR43235:SF1">
    <property type="entry name" value="GLUTAMINE AMIDOTRANSFERASE PB2B2.05-RELATED"/>
    <property type="match status" value="1"/>
</dbReference>
<dbReference type="PANTHER" id="PTHR43235">
    <property type="entry name" value="GLUTAMINE AMIDOTRANSFERASE PB2B2.05-RELATED"/>
    <property type="match status" value="1"/>
</dbReference>
<dbReference type="CDD" id="cd01745">
    <property type="entry name" value="GATase1_2"/>
    <property type="match status" value="1"/>
</dbReference>
<reference evidence="1 2" key="2">
    <citation type="journal article" date="2015" name="Biomed. Res. Int.">
        <title>Effects of Arsenite Resistance on the Growth and Functional Gene Expression of Leptospirillum ferriphilum and Acidithiobacillus thiooxidans in Pure Culture and Coculture.</title>
        <authorList>
            <person name="Jiang H."/>
            <person name="Liang Y."/>
            <person name="Yin H."/>
            <person name="Xiao Y."/>
            <person name="Guo X."/>
            <person name="Xu Y."/>
            <person name="Hu Q."/>
            <person name="Liu H."/>
            <person name="Liu X."/>
        </authorList>
    </citation>
    <scope>NUCLEOTIDE SEQUENCE [LARGE SCALE GENOMIC DNA]</scope>
    <source>
        <strain evidence="1 2">YSK</strain>
    </source>
</reference>
<dbReference type="EMBL" id="CP007243">
    <property type="protein sequence ID" value="AIA31982.1"/>
    <property type="molecule type" value="Genomic_DNA"/>
</dbReference>
<dbReference type="PROSITE" id="PS51273">
    <property type="entry name" value="GATASE_TYPE_1"/>
    <property type="match status" value="1"/>
</dbReference>
<dbReference type="KEGG" id="lfp:Y981_11455"/>
<dbReference type="GO" id="GO:0005829">
    <property type="term" value="C:cytosol"/>
    <property type="evidence" value="ECO:0007669"/>
    <property type="project" value="TreeGrafter"/>
</dbReference>
<dbReference type="InterPro" id="IPR044668">
    <property type="entry name" value="PuuD-like"/>
</dbReference>
<evidence type="ECO:0000313" key="1">
    <source>
        <dbReference type="EMBL" id="AIA31982.1"/>
    </source>
</evidence>
<name>A0A059Y378_9BACT</name>
<dbReference type="InterPro" id="IPR011697">
    <property type="entry name" value="Peptidase_C26"/>
</dbReference>
<dbReference type="HOGENOM" id="CLU_030756_2_1_0"/>
<dbReference type="Proteomes" id="UP000027059">
    <property type="component" value="Chromosome"/>
</dbReference>
<accession>A0A059Y378</accession>